<dbReference type="Proteomes" id="UP000250369">
    <property type="component" value="Unassembled WGS sequence"/>
</dbReference>
<comment type="caution">
    <text evidence="1">The sequence shown here is derived from an EMBL/GenBank/DDBJ whole genome shotgun (WGS) entry which is preliminary data.</text>
</comment>
<proteinExistence type="predicted"/>
<gene>
    <name evidence="1" type="ORF">DQG23_24390</name>
</gene>
<dbReference type="EMBL" id="QMFB01000015">
    <property type="protein sequence ID" value="RAV18870.1"/>
    <property type="molecule type" value="Genomic_DNA"/>
</dbReference>
<dbReference type="AlphaFoldDB" id="A0A329MGD9"/>
<sequence>MTIACKPGQSAEHTLIMEGMPMRKKEKKEITANVIFVDNQGNSLGTDPMEVLSKLTKNQLNRNLAILLEVTTGVRHKPGE</sequence>
<evidence type="ECO:0000313" key="2">
    <source>
        <dbReference type="Proteomes" id="UP000250369"/>
    </source>
</evidence>
<name>A0A329MGD9_9BACL</name>
<accession>A0A329MGD9</accession>
<organism evidence="1 2">
    <name type="scientific">Paenibacillus contaminans</name>
    <dbReference type="NCBI Taxonomy" id="450362"/>
    <lineage>
        <taxon>Bacteria</taxon>
        <taxon>Bacillati</taxon>
        <taxon>Bacillota</taxon>
        <taxon>Bacilli</taxon>
        <taxon>Bacillales</taxon>
        <taxon>Paenibacillaceae</taxon>
        <taxon>Paenibacillus</taxon>
    </lineage>
</organism>
<protein>
    <submittedName>
        <fullName evidence="1">Uncharacterized protein</fullName>
    </submittedName>
</protein>
<evidence type="ECO:0000313" key="1">
    <source>
        <dbReference type="EMBL" id="RAV18870.1"/>
    </source>
</evidence>
<reference evidence="1 2" key="1">
    <citation type="journal article" date="2009" name="Int. J. Syst. Evol. Microbiol.">
        <title>Paenibacillus contaminans sp. nov., isolated from a contaminated laboratory plate.</title>
        <authorList>
            <person name="Chou J.H."/>
            <person name="Lee J.H."/>
            <person name="Lin M.C."/>
            <person name="Chang P.S."/>
            <person name="Arun A.B."/>
            <person name="Young C.C."/>
            <person name="Chen W.M."/>
        </authorList>
    </citation>
    <scope>NUCLEOTIDE SEQUENCE [LARGE SCALE GENOMIC DNA]</scope>
    <source>
        <strain evidence="1 2">CKOBP-6</strain>
    </source>
</reference>
<keyword evidence="2" id="KW-1185">Reference proteome</keyword>